<dbReference type="Ensembl" id="ENSMCST00000017062.1">
    <property type="protein sequence ID" value="ENSMCSP00000016639.1"/>
    <property type="gene ID" value="ENSMCSG00000011716.1"/>
</dbReference>
<protein>
    <submittedName>
        <fullName evidence="1">Uncharacterized protein</fullName>
    </submittedName>
</protein>
<keyword evidence="2" id="KW-1185">Reference proteome</keyword>
<name>A0A8C5X7P1_9PASS</name>
<proteinExistence type="predicted"/>
<reference evidence="1" key="2">
    <citation type="submission" date="2025-09" db="UniProtKB">
        <authorList>
            <consortium name="Ensembl"/>
        </authorList>
    </citation>
    <scope>IDENTIFICATION</scope>
</reference>
<evidence type="ECO:0000313" key="2">
    <source>
        <dbReference type="Proteomes" id="UP000694560"/>
    </source>
</evidence>
<evidence type="ECO:0000313" key="1">
    <source>
        <dbReference type="Ensembl" id="ENSMCSP00000016639.1"/>
    </source>
</evidence>
<dbReference type="AlphaFoldDB" id="A0A8C5X7P1"/>
<accession>A0A8C5X7P1</accession>
<reference evidence="1" key="1">
    <citation type="submission" date="2025-08" db="UniProtKB">
        <authorList>
            <consortium name="Ensembl"/>
        </authorList>
    </citation>
    <scope>IDENTIFICATION</scope>
</reference>
<sequence length="87" mass="9519">TGPQHSAFSKGIKLCRSGPSNGLFNASIISAIPDLPTLMRFRLIPRGGMVMSLAVAVMPFRKEAMEMHRSPPFECPSKPIPGPLTWR</sequence>
<dbReference type="Proteomes" id="UP000694560">
    <property type="component" value="Unplaced"/>
</dbReference>
<dbReference type="OrthoDB" id="9913558at2759"/>
<organism evidence="1 2">
    <name type="scientific">Malurus cyaneus samueli</name>
    <dbReference type="NCBI Taxonomy" id="2593467"/>
    <lineage>
        <taxon>Eukaryota</taxon>
        <taxon>Metazoa</taxon>
        <taxon>Chordata</taxon>
        <taxon>Craniata</taxon>
        <taxon>Vertebrata</taxon>
        <taxon>Euteleostomi</taxon>
        <taxon>Archelosauria</taxon>
        <taxon>Archosauria</taxon>
        <taxon>Dinosauria</taxon>
        <taxon>Saurischia</taxon>
        <taxon>Theropoda</taxon>
        <taxon>Coelurosauria</taxon>
        <taxon>Aves</taxon>
        <taxon>Neognathae</taxon>
        <taxon>Neoaves</taxon>
        <taxon>Telluraves</taxon>
        <taxon>Australaves</taxon>
        <taxon>Passeriformes</taxon>
        <taxon>Meliphagoidea</taxon>
        <taxon>Maluridae</taxon>
        <taxon>Malurus</taxon>
    </lineage>
</organism>